<evidence type="ECO:0000256" key="1">
    <source>
        <dbReference type="ARBA" id="ARBA00001968"/>
    </source>
</evidence>
<dbReference type="PANTHER" id="PTHR22930:SF269">
    <property type="entry name" value="NUCLEASE HARBI1-LIKE PROTEIN"/>
    <property type="match status" value="1"/>
</dbReference>
<dbReference type="GO" id="GO:0016787">
    <property type="term" value="F:hydrolase activity"/>
    <property type="evidence" value="ECO:0007669"/>
    <property type="project" value="UniProtKB-KW"/>
</dbReference>
<dbReference type="InterPro" id="IPR045249">
    <property type="entry name" value="HARBI1-like"/>
</dbReference>
<dbReference type="Ensembl" id="ENSSTUT00000080988.1">
    <property type="protein sequence ID" value="ENSSTUP00000076192.1"/>
    <property type="gene ID" value="ENSSTUG00000033447.1"/>
</dbReference>
<evidence type="ECO:0000256" key="6">
    <source>
        <dbReference type="ARBA" id="ARBA00022801"/>
    </source>
</evidence>
<evidence type="ECO:0000256" key="3">
    <source>
        <dbReference type="ARBA" id="ARBA00006958"/>
    </source>
</evidence>
<dbReference type="AlphaFoldDB" id="A0A674BYN6"/>
<keyword evidence="4" id="KW-0540">Nuclease</keyword>
<evidence type="ECO:0000256" key="5">
    <source>
        <dbReference type="ARBA" id="ARBA00022723"/>
    </source>
</evidence>
<dbReference type="Pfam" id="PF13359">
    <property type="entry name" value="DDE_Tnp_4"/>
    <property type="match status" value="1"/>
</dbReference>
<dbReference type="GO" id="GO:0004518">
    <property type="term" value="F:nuclease activity"/>
    <property type="evidence" value="ECO:0007669"/>
    <property type="project" value="UniProtKB-KW"/>
</dbReference>
<keyword evidence="7" id="KW-0539">Nucleus</keyword>
<name>A0A674BYN6_SALTR</name>
<keyword evidence="5" id="KW-0479">Metal-binding</keyword>
<feature type="domain" description="DDE Tnp4" evidence="8">
    <location>
        <begin position="239"/>
        <end position="299"/>
    </location>
</feature>
<comment type="cofactor">
    <cofactor evidence="1">
        <name>a divalent metal cation</name>
        <dbReference type="ChEBI" id="CHEBI:60240"/>
    </cofactor>
</comment>
<evidence type="ECO:0000256" key="4">
    <source>
        <dbReference type="ARBA" id="ARBA00022722"/>
    </source>
</evidence>
<dbReference type="GO" id="GO:0005634">
    <property type="term" value="C:nucleus"/>
    <property type="evidence" value="ECO:0007669"/>
    <property type="project" value="UniProtKB-SubCell"/>
</dbReference>
<sequence length="349" mass="40642">RHHLLKQKLVAVVLLRRRHGRRWWLWVHPIKELLLDPARHHRYFRMSAEQIETLLSFVGPDLTKQTTNYRTPIEPKQRLAVTLRYLASGDSIYSLAFTYRLGFETVSQCIMETCEAIERKMLATHLPQPTVETWRQTSQEFQEKWDFPNCLGSDDGKHTKPPNSGSRFFIMKEPSLWCYSPLWMPITASQLFKWGILGETVTEKSMPTPHLEGQWHQKRCRCAKMPFCLGGEDLGKIPYTMVGDAAFPLKLYLMRPYSGHNISYETEMFNYHLCRARITVEKAFGILAARWRILYQKINLLPNVEMWLQQGGAGLRQGMRDVTIQANRAGQEAVSVREKFTKYFTSVEG</sequence>
<dbReference type="InParanoid" id="A0A674BYN6"/>
<dbReference type="Proteomes" id="UP000472277">
    <property type="component" value="Chromosome 25"/>
</dbReference>
<dbReference type="GO" id="GO:0046872">
    <property type="term" value="F:metal ion binding"/>
    <property type="evidence" value="ECO:0007669"/>
    <property type="project" value="UniProtKB-KW"/>
</dbReference>
<evidence type="ECO:0000259" key="8">
    <source>
        <dbReference type="Pfam" id="PF13359"/>
    </source>
</evidence>
<evidence type="ECO:0000313" key="9">
    <source>
        <dbReference type="Ensembl" id="ENSSTUP00000076192.1"/>
    </source>
</evidence>
<evidence type="ECO:0000256" key="7">
    <source>
        <dbReference type="ARBA" id="ARBA00023242"/>
    </source>
</evidence>
<organism evidence="9 10">
    <name type="scientific">Salmo trutta</name>
    <name type="common">Brown trout</name>
    <dbReference type="NCBI Taxonomy" id="8032"/>
    <lineage>
        <taxon>Eukaryota</taxon>
        <taxon>Metazoa</taxon>
        <taxon>Chordata</taxon>
        <taxon>Craniata</taxon>
        <taxon>Vertebrata</taxon>
        <taxon>Euteleostomi</taxon>
        <taxon>Actinopterygii</taxon>
        <taxon>Neopterygii</taxon>
        <taxon>Teleostei</taxon>
        <taxon>Protacanthopterygii</taxon>
        <taxon>Salmoniformes</taxon>
        <taxon>Salmonidae</taxon>
        <taxon>Salmoninae</taxon>
        <taxon>Salmo</taxon>
    </lineage>
</organism>
<dbReference type="OMA" id="WVHPIKE"/>
<dbReference type="GeneTree" id="ENSGT00940000164115"/>
<evidence type="ECO:0000256" key="2">
    <source>
        <dbReference type="ARBA" id="ARBA00004123"/>
    </source>
</evidence>
<accession>A0A674BYN6</accession>
<reference evidence="9" key="2">
    <citation type="submission" date="2025-09" db="UniProtKB">
        <authorList>
            <consortium name="Ensembl"/>
        </authorList>
    </citation>
    <scope>IDENTIFICATION</scope>
</reference>
<evidence type="ECO:0000313" key="10">
    <source>
        <dbReference type="Proteomes" id="UP000472277"/>
    </source>
</evidence>
<dbReference type="PANTHER" id="PTHR22930">
    <property type="match status" value="1"/>
</dbReference>
<comment type="subcellular location">
    <subcellularLocation>
        <location evidence="2">Nucleus</location>
    </subcellularLocation>
</comment>
<comment type="similarity">
    <text evidence="3">Belongs to the HARBI1 family.</text>
</comment>
<keyword evidence="6" id="KW-0378">Hydrolase</keyword>
<reference evidence="9" key="1">
    <citation type="submission" date="2025-08" db="UniProtKB">
        <authorList>
            <consortium name="Ensembl"/>
        </authorList>
    </citation>
    <scope>IDENTIFICATION</scope>
</reference>
<protein>
    <recommendedName>
        <fullName evidence="8">DDE Tnp4 domain-containing protein</fullName>
    </recommendedName>
</protein>
<proteinExistence type="inferred from homology"/>
<keyword evidence="10" id="KW-1185">Reference proteome</keyword>
<dbReference type="InterPro" id="IPR027806">
    <property type="entry name" value="HARBI1_dom"/>
</dbReference>